<dbReference type="InterPro" id="IPR019219">
    <property type="entry name" value="DUF2130"/>
</dbReference>
<name>A0A292IHH4_9MOLU</name>
<evidence type="ECO:0000256" key="1">
    <source>
        <dbReference type="SAM" id="Coils"/>
    </source>
</evidence>
<dbReference type="Proteomes" id="UP000261764">
    <property type="component" value="Chromosome I"/>
</dbReference>
<evidence type="ECO:0008006" key="4">
    <source>
        <dbReference type="Google" id="ProtNLM"/>
    </source>
</evidence>
<accession>A0A292IHH4</accession>
<proteinExistence type="predicted"/>
<evidence type="ECO:0000313" key="3">
    <source>
        <dbReference type="Proteomes" id="UP000261764"/>
    </source>
</evidence>
<sequence length="441" mass="52348">MAKKVRVAALSLDGYEFELQEDASKGDWFSIKDLLEFDTSKIETEITNLLENRYRKKLEQDKKHWENEFRSSDHYVQLKEAVDKLKLENENLEKSLQEKIEQKEKLLHEEYKHQLQNYKQEHEYKLENIKQEYKHKNDQLNNERENLKKDHEYQKTILQQEFEKKEVTLTAQVEQEITKFKSKIEQDKFKEIEEFKKSYTEKYKTLNTNVKLLGEDLERRIKESFEESFGLLEDCRLVKQTTSHNSDEDDTRADFIFEIKSQKSNNFIPVVTIEAKTQSNLTVAGKKNSAHFNKLEKDAQKNQTQYALLVTELEPEEIISLQMVKEKNNMFMCRPDFTNTFLGLMRHLFKKNEELKLNIPDFAKKEDIQSRFEKMKTEILNNSVKNIRTKTEDILKHAESIKKDANKISESARIVSETHLETVVNKIEGFKLNSLLKAVED</sequence>
<feature type="coiled-coil region" evidence="1">
    <location>
        <begin position="75"/>
        <end position="150"/>
    </location>
</feature>
<organism evidence="2 3">
    <name type="scientific">Mycoplasma amphoriforme A39</name>
    <dbReference type="NCBI Taxonomy" id="572419"/>
    <lineage>
        <taxon>Bacteria</taxon>
        <taxon>Bacillati</taxon>
        <taxon>Mycoplasmatota</taxon>
        <taxon>Mollicutes</taxon>
        <taxon>Mycoplasmataceae</taxon>
        <taxon>Mycoplasma</taxon>
    </lineage>
</organism>
<keyword evidence="3" id="KW-1185">Reference proteome</keyword>
<dbReference type="AlphaFoldDB" id="A0A292IHH4"/>
<keyword evidence="1" id="KW-0175">Coiled coil</keyword>
<dbReference type="RefSeq" id="WP_343251725.1">
    <property type="nucleotide sequence ID" value="NZ_HG937516.1"/>
</dbReference>
<protein>
    <recommendedName>
        <fullName evidence="4">DUF2130 domain-containing protein</fullName>
    </recommendedName>
</protein>
<reference evidence="2 3" key="1">
    <citation type="journal article" date="2015" name="Clin. Infect. Dis.">
        <title>Genomic Investigations unmask Mycoplasma amphoriforme, a new respiratory pathogen.</title>
        <authorList>
            <person name="Gillespie S.H."/>
            <person name="Ling C.L."/>
            <person name="Oravcova K."/>
            <person name="Pinheiro M."/>
            <person name="Wells L."/>
            <person name="Bryant J.M."/>
            <person name="McHugh T.D."/>
            <person name="Bebear C."/>
            <person name="Webster D."/>
            <person name="Harris S.R."/>
            <person name="Seth-Smith H.M."/>
            <person name="Thomson N.R."/>
        </authorList>
    </citation>
    <scope>NUCLEOTIDE SEQUENCE [LARGE SCALE GENOMIC DNA]</scope>
    <source>
        <strain evidence="2 3">A39</strain>
    </source>
</reference>
<dbReference type="EMBL" id="HG937516">
    <property type="protein sequence ID" value="CDN40381.1"/>
    <property type="molecule type" value="Genomic_DNA"/>
</dbReference>
<dbReference type="KEGG" id="mamp:MAMA39_02570"/>
<evidence type="ECO:0000313" key="2">
    <source>
        <dbReference type="EMBL" id="CDN40381.1"/>
    </source>
</evidence>
<gene>
    <name evidence="2" type="ORF">MAMA39_02570</name>
</gene>
<dbReference type="Pfam" id="PF09903">
    <property type="entry name" value="DUF2130"/>
    <property type="match status" value="1"/>
</dbReference>